<gene>
    <name evidence="1" type="ORF">CE91St55_55470</name>
    <name evidence="2" type="ORF">DWX31_08265</name>
</gene>
<evidence type="ECO:0000313" key="3">
    <source>
        <dbReference type="Proteomes" id="UP000261023"/>
    </source>
</evidence>
<proteinExistence type="predicted"/>
<sequence>MKLDDLELLYLRQVVVARIDSLTHKLDKNLRYYGGSDDDILKERKIGNLEAEMQTMESIKKKLNEEIALIDLLKLTV</sequence>
<accession>A0A3E3DP61</accession>
<name>A0A3E3DP61_9FIRM</name>
<dbReference type="RefSeq" id="WP_025530845.1">
    <property type="nucleotide sequence ID" value="NZ_BQNJ01000002.1"/>
</dbReference>
<protein>
    <submittedName>
        <fullName evidence="2">Uncharacterized protein</fullName>
    </submittedName>
</protein>
<dbReference type="EMBL" id="BQNJ01000002">
    <property type="protein sequence ID" value="GKH03566.1"/>
    <property type="molecule type" value="Genomic_DNA"/>
</dbReference>
<organism evidence="2 3">
    <name type="scientific">Hungatella hathewayi</name>
    <dbReference type="NCBI Taxonomy" id="154046"/>
    <lineage>
        <taxon>Bacteria</taxon>
        <taxon>Bacillati</taxon>
        <taxon>Bacillota</taxon>
        <taxon>Clostridia</taxon>
        <taxon>Lachnospirales</taxon>
        <taxon>Lachnospiraceae</taxon>
        <taxon>Hungatella</taxon>
    </lineage>
</organism>
<evidence type="ECO:0000313" key="2">
    <source>
        <dbReference type="EMBL" id="RGD70905.1"/>
    </source>
</evidence>
<dbReference type="AlphaFoldDB" id="A0A3E3DP61"/>
<reference evidence="1" key="2">
    <citation type="submission" date="2022-01" db="EMBL/GenBank/DDBJ databases">
        <title>Novel bile acid biosynthetic pathways are enriched in the microbiome of centenarians.</title>
        <authorList>
            <person name="Sato Y."/>
            <person name="Atarashi K."/>
            <person name="Plichta R.D."/>
            <person name="Arai Y."/>
            <person name="Sasajima S."/>
            <person name="Kearney M.S."/>
            <person name="Suda W."/>
            <person name="Takeshita K."/>
            <person name="Sasaki T."/>
            <person name="Okamoto S."/>
            <person name="Skelly N.A."/>
            <person name="Okamura Y."/>
            <person name="Vlamakis H."/>
            <person name="Li Y."/>
            <person name="Tanoue T."/>
            <person name="Takei H."/>
            <person name="Nittono H."/>
            <person name="Narushima S."/>
            <person name="Irie J."/>
            <person name="Itoh H."/>
            <person name="Moriya K."/>
            <person name="Sugiura Y."/>
            <person name="Suematsu M."/>
            <person name="Moritoki N."/>
            <person name="Shibata S."/>
            <person name="Littman R.D."/>
            <person name="Fischbach A.M."/>
            <person name="Uwamino Y."/>
            <person name="Inoue T."/>
            <person name="Honda A."/>
            <person name="Hattori M."/>
            <person name="Murai T."/>
            <person name="Xavier J.R."/>
            <person name="Hirose N."/>
            <person name="Honda K."/>
        </authorList>
    </citation>
    <scope>NUCLEOTIDE SEQUENCE</scope>
    <source>
        <strain evidence="1">CE91-St55</strain>
    </source>
</reference>
<dbReference type="EMBL" id="QTJW01000005">
    <property type="protein sequence ID" value="RGD70905.1"/>
    <property type="molecule type" value="Genomic_DNA"/>
</dbReference>
<reference evidence="2 3" key="1">
    <citation type="submission" date="2018-08" db="EMBL/GenBank/DDBJ databases">
        <title>A genome reference for cultivated species of the human gut microbiota.</title>
        <authorList>
            <person name="Zou Y."/>
            <person name="Xue W."/>
            <person name="Luo G."/>
        </authorList>
    </citation>
    <scope>NUCLEOTIDE SEQUENCE [LARGE SCALE GENOMIC DNA]</scope>
    <source>
        <strain evidence="2 3">AF19-13AC</strain>
    </source>
</reference>
<dbReference type="Proteomes" id="UP001055091">
    <property type="component" value="Unassembled WGS sequence"/>
</dbReference>
<dbReference type="Proteomes" id="UP000261023">
    <property type="component" value="Unassembled WGS sequence"/>
</dbReference>
<comment type="caution">
    <text evidence="2">The sequence shown here is derived from an EMBL/GenBank/DDBJ whole genome shotgun (WGS) entry which is preliminary data.</text>
</comment>
<evidence type="ECO:0000313" key="1">
    <source>
        <dbReference type="EMBL" id="GKH03566.1"/>
    </source>
</evidence>